<protein>
    <submittedName>
        <fullName evidence="1">Uncharacterized protein</fullName>
    </submittedName>
</protein>
<gene>
    <name evidence="1" type="ORF">EYF80_002843</name>
</gene>
<proteinExistence type="predicted"/>
<dbReference type="AlphaFoldDB" id="A0A4Z2JBS3"/>
<evidence type="ECO:0000313" key="2">
    <source>
        <dbReference type="Proteomes" id="UP000314294"/>
    </source>
</evidence>
<evidence type="ECO:0000313" key="1">
    <source>
        <dbReference type="EMBL" id="TNN87088.1"/>
    </source>
</evidence>
<reference evidence="1 2" key="1">
    <citation type="submission" date="2019-03" db="EMBL/GenBank/DDBJ databases">
        <title>First draft genome of Liparis tanakae, snailfish: a comprehensive survey of snailfish specific genes.</title>
        <authorList>
            <person name="Kim W."/>
            <person name="Song I."/>
            <person name="Jeong J.-H."/>
            <person name="Kim D."/>
            <person name="Kim S."/>
            <person name="Ryu S."/>
            <person name="Song J.Y."/>
            <person name="Lee S.K."/>
        </authorList>
    </citation>
    <scope>NUCLEOTIDE SEQUENCE [LARGE SCALE GENOMIC DNA]</scope>
    <source>
        <tissue evidence="1">Muscle</tissue>
    </source>
</reference>
<organism evidence="1 2">
    <name type="scientific">Liparis tanakae</name>
    <name type="common">Tanaka's snailfish</name>
    <dbReference type="NCBI Taxonomy" id="230148"/>
    <lineage>
        <taxon>Eukaryota</taxon>
        <taxon>Metazoa</taxon>
        <taxon>Chordata</taxon>
        <taxon>Craniata</taxon>
        <taxon>Vertebrata</taxon>
        <taxon>Euteleostomi</taxon>
        <taxon>Actinopterygii</taxon>
        <taxon>Neopterygii</taxon>
        <taxon>Teleostei</taxon>
        <taxon>Neoteleostei</taxon>
        <taxon>Acanthomorphata</taxon>
        <taxon>Eupercaria</taxon>
        <taxon>Perciformes</taxon>
        <taxon>Cottioidei</taxon>
        <taxon>Cottales</taxon>
        <taxon>Liparidae</taxon>
        <taxon>Liparis</taxon>
    </lineage>
</organism>
<keyword evidence="2" id="KW-1185">Reference proteome</keyword>
<comment type="caution">
    <text evidence="1">The sequence shown here is derived from an EMBL/GenBank/DDBJ whole genome shotgun (WGS) entry which is preliminary data.</text>
</comment>
<dbReference type="Proteomes" id="UP000314294">
    <property type="component" value="Unassembled WGS sequence"/>
</dbReference>
<name>A0A4Z2JBS3_9TELE</name>
<accession>A0A4Z2JBS3</accession>
<dbReference type="EMBL" id="SRLO01000012">
    <property type="protein sequence ID" value="TNN87088.1"/>
    <property type="molecule type" value="Genomic_DNA"/>
</dbReference>
<sequence>MEEPRRKILLHSQHPPRVSLRRLHVVGALVALNEAVELTIHDGAMRQVSQFGNRRLDEKQPLPRFQPDGLDFVTESTSSSGSNCRHVTHFHIRPQLLQLIQPYLLFLGKPARHERLHIEYSTMLLPTVTHVDKKTQNRDEKRSQLTSEHVLPSWDVQTSSSMACSVSTDDSLSNCTRQSIASFLFS</sequence>